<organism evidence="2 3">
    <name type="scientific">Pleurodeles waltl</name>
    <name type="common">Iberian ribbed newt</name>
    <dbReference type="NCBI Taxonomy" id="8319"/>
    <lineage>
        <taxon>Eukaryota</taxon>
        <taxon>Metazoa</taxon>
        <taxon>Chordata</taxon>
        <taxon>Craniata</taxon>
        <taxon>Vertebrata</taxon>
        <taxon>Euteleostomi</taxon>
        <taxon>Amphibia</taxon>
        <taxon>Batrachia</taxon>
        <taxon>Caudata</taxon>
        <taxon>Salamandroidea</taxon>
        <taxon>Salamandridae</taxon>
        <taxon>Pleurodelinae</taxon>
        <taxon>Pleurodeles</taxon>
    </lineage>
</organism>
<comment type="caution">
    <text evidence="2">The sequence shown here is derived from an EMBL/GenBank/DDBJ whole genome shotgun (WGS) entry which is preliminary data.</text>
</comment>
<accession>A0AAV7TU53</accession>
<sequence length="180" mass="19051">MSVTGTGDCIVMPLRICWVQMGEPALSGSTGCVRASDVWQQGAGARTQSRTQPQSRGPTQGTLPGRVPPLACIEAQPCHLTAAAGLRRPRPHATSTPISLPPAPLSPVLLSAEPLQPSPCGKQAARPSHNVDEAPLQPPAECIRLPFYDANRHLVSHELPQVPFTRSYAALASKVHPTPV</sequence>
<dbReference type="EMBL" id="JANPWB010000006">
    <property type="protein sequence ID" value="KAJ1179745.1"/>
    <property type="molecule type" value="Genomic_DNA"/>
</dbReference>
<reference evidence="2" key="1">
    <citation type="journal article" date="2022" name="bioRxiv">
        <title>Sequencing and chromosome-scale assembly of the giantPleurodeles waltlgenome.</title>
        <authorList>
            <person name="Brown T."/>
            <person name="Elewa A."/>
            <person name="Iarovenko S."/>
            <person name="Subramanian E."/>
            <person name="Araus A.J."/>
            <person name="Petzold A."/>
            <person name="Susuki M."/>
            <person name="Suzuki K.-i.T."/>
            <person name="Hayashi T."/>
            <person name="Toyoda A."/>
            <person name="Oliveira C."/>
            <person name="Osipova E."/>
            <person name="Leigh N.D."/>
            <person name="Simon A."/>
            <person name="Yun M.H."/>
        </authorList>
    </citation>
    <scope>NUCLEOTIDE SEQUENCE</scope>
    <source>
        <strain evidence="2">20211129_DDA</strain>
        <tissue evidence="2">Liver</tissue>
    </source>
</reference>
<evidence type="ECO:0000313" key="2">
    <source>
        <dbReference type="EMBL" id="KAJ1179745.1"/>
    </source>
</evidence>
<dbReference type="AlphaFoldDB" id="A0AAV7TU53"/>
<feature type="region of interest" description="Disordered" evidence="1">
    <location>
        <begin position="43"/>
        <end position="64"/>
    </location>
</feature>
<name>A0AAV7TU53_PLEWA</name>
<proteinExistence type="predicted"/>
<protein>
    <submittedName>
        <fullName evidence="2">Uncharacterized protein</fullName>
    </submittedName>
</protein>
<dbReference type="Proteomes" id="UP001066276">
    <property type="component" value="Chromosome 3_2"/>
</dbReference>
<keyword evidence="3" id="KW-1185">Reference proteome</keyword>
<gene>
    <name evidence="2" type="ORF">NDU88_004979</name>
</gene>
<evidence type="ECO:0000313" key="3">
    <source>
        <dbReference type="Proteomes" id="UP001066276"/>
    </source>
</evidence>
<feature type="compositionally biased region" description="Polar residues" evidence="1">
    <location>
        <begin position="46"/>
        <end position="62"/>
    </location>
</feature>
<evidence type="ECO:0000256" key="1">
    <source>
        <dbReference type="SAM" id="MobiDB-lite"/>
    </source>
</evidence>